<name>A0A3D3RBD9_9PLAN</name>
<evidence type="ECO:0008006" key="5">
    <source>
        <dbReference type="Google" id="ProtNLM"/>
    </source>
</evidence>
<dbReference type="EMBL" id="DQAY01000128">
    <property type="protein sequence ID" value="HCO25418.1"/>
    <property type="molecule type" value="Genomic_DNA"/>
</dbReference>
<feature type="chain" id="PRO_5017652231" description="Outer membrane efflux protein" evidence="2">
    <location>
        <begin position="24"/>
        <end position="452"/>
    </location>
</feature>
<reference evidence="3 4" key="1">
    <citation type="journal article" date="2018" name="Nat. Biotechnol.">
        <title>A standardized bacterial taxonomy based on genome phylogeny substantially revises the tree of life.</title>
        <authorList>
            <person name="Parks D.H."/>
            <person name="Chuvochina M."/>
            <person name="Waite D.W."/>
            <person name="Rinke C."/>
            <person name="Skarshewski A."/>
            <person name="Chaumeil P.A."/>
            <person name="Hugenholtz P."/>
        </authorList>
    </citation>
    <scope>NUCLEOTIDE SEQUENCE [LARGE SCALE GENOMIC DNA]</scope>
    <source>
        <strain evidence="3">UBA9375</strain>
    </source>
</reference>
<organism evidence="3 4">
    <name type="scientific">Gimesia maris</name>
    <dbReference type="NCBI Taxonomy" id="122"/>
    <lineage>
        <taxon>Bacteria</taxon>
        <taxon>Pseudomonadati</taxon>
        <taxon>Planctomycetota</taxon>
        <taxon>Planctomycetia</taxon>
        <taxon>Planctomycetales</taxon>
        <taxon>Planctomycetaceae</taxon>
        <taxon>Gimesia</taxon>
    </lineage>
</organism>
<comment type="caution">
    <text evidence="3">The sequence shown here is derived from an EMBL/GenBank/DDBJ whole genome shotgun (WGS) entry which is preliminary data.</text>
</comment>
<feature type="compositionally biased region" description="Polar residues" evidence="1">
    <location>
        <begin position="108"/>
        <end position="117"/>
    </location>
</feature>
<dbReference type="Proteomes" id="UP000263642">
    <property type="component" value="Unassembled WGS sequence"/>
</dbReference>
<evidence type="ECO:0000256" key="1">
    <source>
        <dbReference type="SAM" id="MobiDB-lite"/>
    </source>
</evidence>
<feature type="region of interest" description="Disordered" evidence="1">
    <location>
        <begin position="96"/>
        <end position="117"/>
    </location>
</feature>
<accession>A0A3D3RBD9</accession>
<feature type="signal peptide" evidence="2">
    <location>
        <begin position="1"/>
        <end position="23"/>
    </location>
</feature>
<protein>
    <recommendedName>
        <fullName evidence="5">Outer membrane efflux protein</fullName>
    </recommendedName>
</protein>
<gene>
    <name evidence="3" type="ORF">DIT97_21235</name>
</gene>
<keyword evidence="2" id="KW-0732">Signal</keyword>
<evidence type="ECO:0000313" key="4">
    <source>
        <dbReference type="Proteomes" id="UP000263642"/>
    </source>
</evidence>
<dbReference type="AlphaFoldDB" id="A0A3D3RBD9"/>
<sequence length="452" mass="51025">MSDRIHFCISCSLLLFMVGLVVAPSSSQSPSPEPPRQNYTSLQTRQTVQQFLDEESEQTALVSLSGGLPENNNQDIKHYIPLNVVPQITAGKTEQQFPVSAPKPKNQVPKQNWSSSRAVRQKLEQTVETANDLIYQTENSFSRGLLPLVDYNLALNLAYDTKIKAAEIQNQNHVKLQLLNEKRNLIQKAVEQLQAFNQPAAQGWYGDLVHARLLLAQNDYEIAGVSNNRDRQQAALGQVTRLANEYHSVREVEFRVGEAGIDEYRRASRAVNIARQEQNRFSKVKDETSLMNYAEDLRQIETAVEWFSSNGAGLGRADLVDLSKAHLNYVEGRYSQNQNRESESRKFFADSLQQAKAAWELRIDQYYPRGTANLHDITTSWILWNASGSALSELKSSQSANIKQSLTEGLDRMVNTADQITDRRGRLAGDISMVHCLKNSEFLVELQNVQKK</sequence>
<proteinExistence type="predicted"/>
<evidence type="ECO:0000256" key="2">
    <source>
        <dbReference type="SAM" id="SignalP"/>
    </source>
</evidence>
<evidence type="ECO:0000313" key="3">
    <source>
        <dbReference type="EMBL" id="HCO25418.1"/>
    </source>
</evidence>